<proteinExistence type="predicted"/>
<feature type="compositionally biased region" description="Polar residues" evidence="1">
    <location>
        <begin position="121"/>
        <end position="136"/>
    </location>
</feature>
<sequence length="190" mass="20182">MTEVKRRIPAAFLTAVLLLPGAVHVAAPAAPASVQTAGRRGGGRRGGGGKKGGRGPIARPLRMGMFKPGKGAPGGGGARPSTPPGARGAPKEHPTGINQQKQRGHIRGTPQYDNRRRAGKPTSTWAGDESWANSHTYEAWYKGTPDPNRPRVRDYDFGPGHTTGYSPQGQPQRKVRVHMDDDGSIHGHPK</sequence>
<feature type="chain" id="PRO_5046176297" evidence="2">
    <location>
        <begin position="26"/>
        <end position="190"/>
    </location>
</feature>
<dbReference type="RefSeq" id="WP_344546461.1">
    <property type="nucleotide sequence ID" value="NZ_BAAATD010000010.1"/>
</dbReference>
<feature type="signal peptide" evidence="2">
    <location>
        <begin position="1"/>
        <end position="25"/>
    </location>
</feature>
<keyword evidence="2" id="KW-0732">Signal</keyword>
<dbReference type="Proteomes" id="UP001501509">
    <property type="component" value="Unassembled WGS sequence"/>
</dbReference>
<feature type="region of interest" description="Disordered" evidence="1">
    <location>
        <begin position="28"/>
        <end position="190"/>
    </location>
</feature>
<name>A0ABN3QAW7_9ACTN</name>
<evidence type="ECO:0000256" key="2">
    <source>
        <dbReference type="SAM" id="SignalP"/>
    </source>
</evidence>
<organism evidence="3 4">
    <name type="scientific">Actinomadura fulvescens</name>
    <dbReference type="NCBI Taxonomy" id="46160"/>
    <lineage>
        <taxon>Bacteria</taxon>
        <taxon>Bacillati</taxon>
        <taxon>Actinomycetota</taxon>
        <taxon>Actinomycetes</taxon>
        <taxon>Streptosporangiales</taxon>
        <taxon>Thermomonosporaceae</taxon>
        <taxon>Actinomadura</taxon>
    </lineage>
</organism>
<evidence type="ECO:0000313" key="3">
    <source>
        <dbReference type="EMBL" id="GAA2621454.1"/>
    </source>
</evidence>
<gene>
    <name evidence="3" type="ORF">GCM10010411_66770</name>
</gene>
<comment type="caution">
    <text evidence="3">The sequence shown here is derived from an EMBL/GenBank/DDBJ whole genome shotgun (WGS) entry which is preliminary data.</text>
</comment>
<protein>
    <submittedName>
        <fullName evidence="3">Uncharacterized protein</fullName>
    </submittedName>
</protein>
<evidence type="ECO:0000313" key="4">
    <source>
        <dbReference type="Proteomes" id="UP001501509"/>
    </source>
</evidence>
<dbReference type="EMBL" id="BAAATD010000010">
    <property type="protein sequence ID" value="GAA2621454.1"/>
    <property type="molecule type" value="Genomic_DNA"/>
</dbReference>
<feature type="compositionally biased region" description="Basic residues" evidence="1">
    <location>
        <begin position="41"/>
        <end position="53"/>
    </location>
</feature>
<reference evidence="3 4" key="1">
    <citation type="journal article" date="2019" name="Int. J. Syst. Evol. Microbiol.">
        <title>The Global Catalogue of Microorganisms (GCM) 10K type strain sequencing project: providing services to taxonomists for standard genome sequencing and annotation.</title>
        <authorList>
            <consortium name="The Broad Institute Genomics Platform"/>
            <consortium name="The Broad Institute Genome Sequencing Center for Infectious Disease"/>
            <person name="Wu L."/>
            <person name="Ma J."/>
        </authorList>
    </citation>
    <scope>NUCLEOTIDE SEQUENCE [LARGE SCALE GENOMIC DNA]</scope>
    <source>
        <strain evidence="3 4">JCM 6833</strain>
    </source>
</reference>
<feature type="compositionally biased region" description="Basic and acidic residues" evidence="1">
    <location>
        <begin position="177"/>
        <end position="190"/>
    </location>
</feature>
<keyword evidence="4" id="KW-1185">Reference proteome</keyword>
<evidence type="ECO:0000256" key="1">
    <source>
        <dbReference type="SAM" id="MobiDB-lite"/>
    </source>
</evidence>
<accession>A0ABN3QAW7</accession>